<proteinExistence type="predicted"/>
<evidence type="ECO:0000256" key="1">
    <source>
        <dbReference type="SAM" id="SignalP"/>
    </source>
</evidence>
<dbReference type="EMBL" id="MUJZ01068929">
    <property type="protein sequence ID" value="OTF69771.1"/>
    <property type="molecule type" value="Genomic_DNA"/>
</dbReference>
<sequence length="253" mass="28756">MFANKLIVILLVFILKIDTSKTNRFKIVIISDDLQNNRTRSSIEGLKSANGDFDTEIIELSSGMNDGQLCEKLFTTSSQLQSVYYRLPIFGLDLSESITAKIMARKMGIPSLRAGTWSQAQQDNLAWKNLNEIEENLYVSVLTPEATILQLIKDLSEQFQLKHIVIIYDQTFKKAVGGHIFKNLKHREIYWSSMINNKTIEKTLDELKYGHQYGETFFILGSISMLNRLVQMIFNSLPFEGASAIIVTGTTKM</sequence>
<organism evidence="2 3">
    <name type="scientific">Euroglyphus maynei</name>
    <name type="common">Mayne's house dust mite</name>
    <dbReference type="NCBI Taxonomy" id="6958"/>
    <lineage>
        <taxon>Eukaryota</taxon>
        <taxon>Metazoa</taxon>
        <taxon>Ecdysozoa</taxon>
        <taxon>Arthropoda</taxon>
        <taxon>Chelicerata</taxon>
        <taxon>Arachnida</taxon>
        <taxon>Acari</taxon>
        <taxon>Acariformes</taxon>
        <taxon>Sarcoptiformes</taxon>
        <taxon>Astigmata</taxon>
        <taxon>Psoroptidia</taxon>
        <taxon>Analgoidea</taxon>
        <taxon>Pyroglyphidae</taxon>
        <taxon>Pyroglyphinae</taxon>
        <taxon>Euroglyphus</taxon>
    </lineage>
</organism>
<name>A0A1Y3AMV1_EURMA</name>
<dbReference type="AlphaFoldDB" id="A0A1Y3AMV1"/>
<evidence type="ECO:0000313" key="2">
    <source>
        <dbReference type="EMBL" id="OTF69771.1"/>
    </source>
</evidence>
<keyword evidence="3" id="KW-1185">Reference proteome</keyword>
<reference evidence="2 3" key="1">
    <citation type="submission" date="2017-03" db="EMBL/GenBank/DDBJ databases">
        <title>Genome Survey of Euroglyphus maynei.</title>
        <authorList>
            <person name="Arlian L.G."/>
            <person name="Morgan M.S."/>
            <person name="Rider S.D."/>
        </authorList>
    </citation>
    <scope>NUCLEOTIDE SEQUENCE [LARGE SCALE GENOMIC DNA]</scope>
    <source>
        <strain evidence="2">Arlian Lab</strain>
        <tissue evidence="2">Whole body</tissue>
    </source>
</reference>
<accession>A0A1Y3AMV1</accession>
<protein>
    <recommendedName>
        <fullName evidence="4">Receptor ligand binding region domain-containing protein</fullName>
    </recommendedName>
</protein>
<feature type="signal peptide" evidence="1">
    <location>
        <begin position="1"/>
        <end position="22"/>
    </location>
</feature>
<dbReference type="Proteomes" id="UP000194236">
    <property type="component" value="Unassembled WGS sequence"/>
</dbReference>
<keyword evidence="1" id="KW-0732">Signal</keyword>
<feature type="chain" id="PRO_5012282623" description="Receptor ligand binding region domain-containing protein" evidence="1">
    <location>
        <begin position="23"/>
        <end position="253"/>
    </location>
</feature>
<gene>
    <name evidence="2" type="ORF">BLA29_008124</name>
</gene>
<evidence type="ECO:0008006" key="4">
    <source>
        <dbReference type="Google" id="ProtNLM"/>
    </source>
</evidence>
<comment type="caution">
    <text evidence="2">The sequence shown here is derived from an EMBL/GenBank/DDBJ whole genome shotgun (WGS) entry which is preliminary data.</text>
</comment>
<feature type="non-terminal residue" evidence="2">
    <location>
        <position position="253"/>
    </location>
</feature>
<evidence type="ECO:0000313" key="3">
    <source>
        <dbReference type="Proteomes" id="UP000194236"/>
    </source>
</evidence>